<evidence type="ECO:0000313" key="1">
    <source>
        <dbReference type="EMBL" id="KAI3679043.1"/>
    </source>
</evidence>
<name>A0ACB8Y601_ARCLA</name>
<protein>
    <submittedName>
        <fullName evidence="1">Uncharacterized protein</fullName>
    </submittedName>
</protein>
<reference evidence="2" key="1">
    <citation type="journal article" date="2022" name="Mol. Ecol. Resour.">
        <title>The genomes of chicory, endive, great burdock and yacon provide insights into Asteraceae palaeo-polyploidization history and plant inulin production.</title>
        <authorList>
            <person name="Fan W."/>
            <person name="Wang S."/>
            <person name="Wang H."/>
            <person name="Wang A."/>
            <person name="Jiang F."/>
            <person name="Liu H."/>
            <person name="Zhao H."/>
            <person name="Xu D."/>
            <person name="Zhang Y."/>
        </authorList>
    </citation>
    <scope>NUCLEOTIDE SEQUENCE [LARGE SCALE GENOMIC DNA]</scope>
    <source>
        <strain evidence="2">cv. Niubang</strain>
    </source>
</reference>
<gene>
    <name evidence="1" type="ORF">L6452_38350</name>
</gene>
<sequence>MRSPVGTSGGSGGGGGGGGEREGGENWLKGEKSYLYFAIEIPQFQNPNLICNHRRLQSMSSRTLAGSLCRAFI</sequence>
<reference evidence="1 2" key="2">
    <citation type="journal article" date="2022" name="Mol. Ecol. Resour.">
        <title>The genomes of chicory, endive, great burdock and yacon provide insights into Asteraceae paleo-polyploidization history and plant inulin production.</title>
        <authorList>
            <person name="Fan W."/>
            <person name="Wang S."/>
            <person name="Wang H."/>
            <person name="Wang A."/>
            <person name="Jiang F."/>
            <person name="Liu H."/>
            <person name="Zhao H."/>
            <person name="Xu D."/>
            <person name="Zhang Y."/>
        </authorList>
    </citation>
    <scope>NUCLEOTIDE SEQUENCE [LARGE SCALE GENOMIC DNA]</scope>
    <source>
        <strain evidence="2">cv. Niubang</strain>
    </source>
</reference>
<dbReference type="EMBL" id="CM042060">
    <property type="protein sequence ID" value="KAI3679043.1"/>
    <property type="molecule type" value="Genomic_DNA"/>
</dbReference>
<proteinExistence type="predicted"/>
<comment type="caution">
    <text evidence="1">The sequence shown here is derived from an EMBL/GenBank/DDBJ whole genome shotgun (WGS) entry which is preliminary data.</text>
</comment>
<organism evidence="1 2">
    <name type="scientific">Arctium lappa</name>
    <name type="common">Greater burdock</name>
    <name type="synonym">Lappa major</name>
    <dbReference type="NCBI Taxonomy" id="4217"/>
    <lineage>
        <taxon>Eukaryota</taxon>
        <taxon>Viridiplantae</taxon>
        <taxon>Streptophyta</taxon>
        <taxon>Embryophyta</taxon>
        <taxon>Tracheophyta</taxon>
        <taxon>Spermatophyta</taxon>
        <taxon>Magnoliopsida</taxon>
        <taxon>eudicotyledons</taxon>
        <taxon>Gunneridae</taxon>
        <taxon>Pentapetalae</taxon>
        <taxon>asterids</taxon>
        <taxon>campanulids</taxon>
        <taxon>Asterales</taxon>
        <taxon>Asteraceae</taxon>
        <taxon>Carduoideae</taxon>
        <taxon>Cardueae</taxon>
        <taxon>Arctiinae</taxon>
        <taxon>Arctium</taxon>
    </lineage>
</organism>
<accession>A0ACB8Y601</accession>
<keyword evidence="2" id="KW-1185">Reference proteome</keyword>
<dbReference type="Proteomes" id="UP001055879">
    <property type="component" value="Linkage Group LG14"/>
</dbReference>
<evidence type="ECO:0000313" key="2">
    <source>
        <dbReference type="Proteomes" id="UP001055879"/>
    </source>
</evidence>